<sequence>MSGMWPWRPSEKPWPWWSSAATANPAAARWTAVSWTIQLDSPVKPCTTATAARTGASPRGTQRWVKMRSPRGLTKVEVECTTPWRA</sequence>
<reference evidence="2" key="2">
    <citation type="journal article" date="2015" name="Data Brief">
        <title>Shoot transcriptome of the giant reed, Arundo donax.</title>
        <authorList>
            <person name="Barrero R.A."/>
            <person name="Guerrero F.D."/>
            <person name="Moolhuijzen P."/>
            <person name="Goolsby J.A."/>
            <person name="Tidwell J."/>
            <person name="Bellgard S.E."/>
            <person name="Bellgard M.I."/>
        </authorList>
    </citation>
    <scope>NUCLEOTIDE SEQUENCE</scope>
    <source>
        <tissue evidence="2">Shoot tissue taken approximately 20 cm above the soil surface</tissue>
    </source>
</reference>
<proteinExistence type="predicted"/>
<dbReference type="AlphaFoldDB" id="A0A0A9CYE2"/>
<evidence type="ECO:0000256" key="1">
    <source>
        <dbReference type="SAM" id="MobiDB-lite"/>
    </source>
</evidence>
<reference evidence="2" key="1">
    <citation type="submission" date="2014-09" db="EMBL/GenBank/DDBJ databases">
        <authorList>
            <person name="Magalhaes I.L.F."/>
            <person name="Oliveira U."/>
            <person name="Santos F.R."/>
            <person name="Vidigal T.H.D.A."/>
            <person name="Brescovit A.D."/>
            <person name="Santos A.J."/>
        </authorList>
    </citation>
    <scope>NUCLEOTIDE SEQUENCE</scope>
    <source>
        <tissue evidence="2">Shoot tissue taken approximately 20 cm above the soil surface</tissue>
    </source>
</reference>
<organism evidence="2">
    <name type="scientific">Arundo donax</name>
    <name type="common">Giant reed</name>
    <name type="synonym">Donax arundinaceus</name>
    <dbReference type="NCBI Taxonomy" id="35708"/>
    <lineage>
        <taxon>Eukaryota</taxon>
        <taxon>Viridiplantae</taxon>
        <taxon>Streptophyta</taxon>
        <taxon>Embryophyta</taxon>
        <taxon>Tracheophyta</taxon>
        <taxon>Spermatophyta</taxon>
        <taxon>Magnoliopsida</taxon>
        <taxon>Liliopsida</taxon>
        <taxon>Poales</taxon>
        <taxon>Poaceae</taxon>
        <taxon>PACMAD clade</taxon>
        <taxon>Arundinoideae</taxon>
        <taxon>Arundineae</taxon>
        <taxon>Arundo</taxon>
    </lineage>
</organism>
<dbReference type="EMBL" id="GBRH01218452">
    <property type="protein sequence ID" value="JAD79443.1"/>
    <property type="molecule type" value="Transcribed_RNA"/>
</dbReference>
<evidence type="ECO:0000313" key="2">
    <source>
        <dbReference type="EMBL" id="JAD79443.1"/>
    </source>
</evidence>
<accession>A0A0A9CYE2</accession>
<protein>
    <submittedName>
        <fullName evidence="2">Uncharacterized protein</fullName>
    </submittedName>
</protein>
<name>A0A0A9CYE2_ARUDO</name>
<feature type="region of interest" description="Disordered" evidence="1">
    <location>
        <begin position="48"/>
        <end position="68"/>
    </location>
</feature>